<keyword evidence="3" id="KW-0255">Endonuclease</keyword>
<dbReference type="InterPro" id="IPR014721">
    <property type="entry name" value="Ribsml_uS5_D2-typ_fold_subgr"/>
</dbReference>
<dbReference type="PANTHER" id="PTHR33992">
    <property type="entry name" value="RIBONUCLEASE P PROTEIN COMPONENT"/>
    <property type="match status" value="1"/>
</dbReference>
<dbReference type="HAMAP" id="MF_00227">
    <property type="entry name" value="RNase_P"/>
    <property type="match status" value="1"/>
</dbReference>
<reference evidence="6" key="1">
    <citation type="submission" date="2018-05" db="EMBL/GenBank/DDBJ databases">
        <authorList>
            <person name="Lanie J.A."/>
            <person name="Ng W.-L."/>
            <person name="Kazmierczak K.M."/>
            <person name="Andrzejewski T.M."/>
            <person name="Davidsen T.M."/>
            <person name="Wayne K.J."/>
            <person name="Tettelin H."/>
            <person name="Glass J.I."/>
            <person name="Rusch D."/>
            <person name="Podicherti R."/>
            <person name="Tsui H.-C.T."/>
            <person name="Winkler M.E."/>
        </authorList>
    </citation>
    <scope>NUCLEOTIDE SEQUENCE</scope>
</reference>
<keyword evidence="2" id="KW-0540">Nuclease</keyword>
<dbReference type="Gene3D" id="3.30.230.10">
    <property type="match status" value="1"/>
</dbReference>
<evidence type="ECO:0000256" key="2">
    <source>
        <dbReference type="ARBA" id="ARBA00022722"/>
    </source>
</evidence>
<accession>A0A381S072</accession>
<name>A0A381S072_9ZZZZ</name>
<sequence>MALSNKHTVPSSSGFRHILSSPDYKFNKGNFLIFARQNNENIARLGVSVRKRDYRLATHRNIIKRRLKNSFMKQASKLPSFDIVVLVKPGEQVRDRGSLEVLWRDVEGLKSG</sequence>
<dbReference type="AlphaFoldDB" id="A0A381S072"/>
<dbReference type="EMBL" id="UINC01002442">
    <property type="protein sequence ID" value="SUZ96718.1"/>
    <property type="molecule type" value="Genomic_DNA"/>
</dbReference>
<evidence type="ECO:0000256" key="4">
    <source>
        <dbReference type="ARBA" id="ARBA00022801"/>
    </source>
</evidence>
<protein>
    <submittedName>
        <fullName evidence="6">Uncharacterized protein</fullName>
    </submittedName>
</protein>
<dbReference type="InterPro" id="IPR000100">
    <property type="entry name" value="RNase_P"/>
</dbReference>
<keyword evidence="1" id="KW-0819">tRNA processing</keyword>
<dbReference type="NCBIfam" id="TIGR00188">
    <property type="entry name" value="rnpA"/>
    <property type="match status" value="1"/>
</dbReference>
<evidence type="ECO:0000256" key="1">
    <source>
        <dbReference type="ARBA" id="ARBA00022694"/>
    </source>
</evidence>
<keyword evidence="5" id="KW-0694">RNA-binding</keyword>
<dbReference type="Pfam" id="PF00825">
    <property type="entry name" value="Ribonuclease_P"/>
    <property type="match status" value="1"/>
</dbReference>
<keyword evidence="4" id="KW-0378">Hydrolase</keyword>
<dbReference type="InterPro" id="IPR020568">
    <property type="entry name" value="Ribosomal_Su5_D2-typ_SF"/>
</dbReference>
<proteinExistence type="inferred from homology"/>
<organism evidence="6">
    <name type="scientific">marine metagenome</name>
    <dbReference type="NCBI Taxonomy" id="408172"/>
    <lineage>
        <taxon>unclassified sequences</taxon>
        <taxon>metagenomes</taxon>
        <taxon>ecological metagenomes</taxon>
    </lineage>
</organism>
<evidence type="ECO:0000256" key="3">
    <source>
        <dbReference type="ARBA" id="ARBA00022759"/>
    </source>
</evidence>
<dbReference type="GO" id="GO:0000049">
    <property type="term" value="F:tRNA binding"/>
    <property type="evidence" value="ECO:0007669"/>
    <property type="project" value="InterPro"/>
</dbReference>
<evidence type="ECO:0000256" key="5">
    <source>
        <dbReference type="ARBA" id="ARBA00022884"/>
    </source>
</evidence>
<dbReference type="PANTHER" id="PTHR33992:SF1">
    <property type="entry name" value="RIBONUCLEASE P PROTEIN COMPONENT"/>
    <property type="match status" value="1"/>
</dbReference>
<evidence type="ECO:0000313" key="6">
    <source>
        <dbReference type="EMBL" id="SUZ96718.1"/>
    </source>
</evidence>
<dbReference type="GO" id="GO:0030677">
    <property type="term" value="C:ribonuclease P complex"/>
    <property type="evidence" value="ECO:0007669"/>
    <property type="project" value="TreeGrafter"/>
</dbReference>
<dbReference type="GO" id="GO:0004526">
    <property type="term" value="F:ribonuclease P activity"/>
    <property type="evidence" value="ECO:0007669"/>
    <property type="project" value="InterPro"/>
</dbReference>
<gene>
    <name evidence="6" type="ORF">METZ01_LOCUS49572</name>
</gene>
<dbReference type="GO" id="GO:0042781">
    <property type="term" value="F:3'-tRNA processing endoribonuclease activity"/>
    <property type="evidence" value="ECO:0007669"/>
    <property type="project" value="TreeGrafter"/>
</dbReference>
<dbReference type="SUPFAM" id="SSF54211">
    <property type="entry name" value="Ribosomal protein S5 domain 2-like"/>
    <property type="match status" value="1"/>
</dbReference>